<dbReference type="GO" id="GO:0051536">
    <property type="term" value="F:iron-sulfur cluster binding"/>
    <property type="evidence" value="ECO:0007669"/>
    <property type="project" value="UniProtKB-KW"/>
</dbReference>
<dbReference type="STRING" id="679901.Mzhil_1241"/>
<dbReference type="InterPro" id="IPR007197">
    <property type="entry name" value="rSAM"/>
</dbReference>
<dbReference type="GO" id="GO:0046872">
    <property type="term" value="F:metal ion binding"/>
    <property type="evidence" value="ECO:0007669"/>
    <property type="project" value="UniProtKB-KW"/>
</dbReference>
<dbReference type="SFLD" id="SFLDS00029">
    <property type="entry name" value="Radical_SAM"/>
    <property type="match status" value="1"/>
</dbReference>
<evidence type="ECO:0000256" key="3">
    <source>
        <dbReference type="ARBA" id="ARBA00023004"/>
    </source>
</evidence>
<accession>F7XLU5</accession>
<dbReference type="EMBL" id="CP002101">
    <property type="protein sequence ID" value="AEH61095.1"/>
    <property type="molecule type" value="Genomic_DNA"/>
</dbReference>
<dbReference type="GO" id="GO:0016740">
    <property type="term" value="F:transferase activity"/>
    <property type="evidence" value="ECO:0007669"/>
    <property type="project" value="TreeGrafter"/>
</dbReference>
<dbReference type="InterPro" id="IPR034422">
    <property type="entry name" value="HydE/PylB-like"/>
</dbReference>
<dbReference type="Proteomes" id="UP000006622">
    <property type="component" value="Chromosome"/>
</dbReference>
<dbReference type="InterPro" id="IPR013785">
    <property type="entry name" value="Aldolase_TIM"/>
</dbReference>
<organism evidence="6 7">
    <name type="scientific">Methanosalsum zhilinae (strain DSM 4017 / NBRC 107636 / OCM 62 / WeN5)</name>
    <name type="common">Methanohalophilus zhilinae</name>
    <dbReference type="NCBI Taxonomy" id="679901"/>
    <lineage>
        <taxon>Archaea</taxon>
        <taxon>Methanobacteriati</taxon>
        <taxon>Methanobacteriota</taxon>
        <taxon>Stenosarchaea group</taxon>
        <taxon>Methanomicrobia</taxon>
        <taxon>Methanosarcinales</taxon>
        <taxon>Methanosarcinaceae</taxon>
        <taxon>Methanosalsum</taxon>
    </lineage>
</organism>
<dbReference type="SUPFAM" id="SSF102114">
    <property type="entry name" value="Radical SAM enzymes"/>
    <property type="match status" value="1"/>
</dbReference>
<name>F7XLU5_METZD</name>
<sequence length="331" mass="37409">MVRYLSNLNLIQELKKKALKGKRLNRDEIISLLEIDPESEEAELLGSAAREVAGAITNDRADIWASVGVDYRNCPMSCNFCAFGKEWGIVTEENERNFDQITEIIHNFVSQGARWIILRTTQFYEFDKLTELTKLVRSQVPGDYEIVVNTGEFDELNAKLLEESGVQRVYHTLRLREGIDTKFKPDDRIATLETIKDSQLELAYLIEPIGIEHKNEEIADIFLTGLEHGATLTGAMARVPLPKTPLSELPQISSRRHAQIVAVTRLAANRHAPNVCVHPPNQTALNWGANVLVVETGAIPRDVTKCESEWNGFDIKTAKQMFKNANYEFRS</sequence>
<keyword evidence="1" id="KW-0949">S-adenosyl-L-methionine</keyword>
<evidence type="ECO:0000259" key="5">
    <source>
        <dbReference type="PROSITE" id="PS51918"/>
    </source>
</evidence>
<keyword evidence="3" id="KW-0408">Iron</keyword>
<dbReference type="KEGG" id="mzh:Mzhil_1241"/>
<protein>
    <submittedName>
        <fullName evidence="6">Radical SAM domain protein</fullName>
    </submittedName>
</protein>
<feature type="domain" description="Radical SAM core" evidence="5">
    <location>
        <begin position="57"/>
        <end position="270"/>
    </location>
</feature>
<keyword evidence="7" id="KW-1185">Reference proteome</keyword>
<dbReference type="PROSITE" id="PS51918">
    <property type="entry name" value="RADICAL_SAM"/>
    <property type="match status" value="1"/>
</dbReference>
<keyword evidence="4" id="KW-0411">Iron-sulfur</keyword>
<dbReference type="InterPro" id="IPR058240">
    <property type="entry name" value="rSAM_sf"/>
</dbReference>
<dbReference type="AlphaFoldDB" id="F7XLU5"/>
<reference evidence="6" key="1">
    <citation type="submission" date="2010-07" db="EMBL/GenBank/DDBJ databases">
        <title>The complete genome of Methanosalsum zhilinae DSM 4017.</title>
        <authorList>
            <consortium name="US DOE Joint Genome Institute (JGI-PGF)"/>
            <person name="Lucas S."/>
            <person name="Copeland A."/>
            <person name="Lapidus A."/>
            <person name="Glavina del Rio T."/>
            <person name="Dalin E."/>
            <person name="Tice H."/>
            <person name="Bruce D."/>
            <person name="Goodwin L."/>
            <person name="Pitluck S."/>
            <person name="Kyrpides N."/>
            <person name="Mavromatis K."/>
            <person name="Ovchinnikova G."/>
            <person name="Daligault H."/>
            <person name="Detter J.C."/>
            <person name="Han C."/>
            <person name="Tapia R."/>
            <person name="Larimer F."/>
            <person name="Land M."/>
            <person name="Hauser L."/>
            <person name="Markowitz V."/>
            <person name="Cheng J.-F."/>
            <person name="Hugenholtz P."/>
            <person name="Woyke T."/>
            <person name="Wu D."/>
            <person name="Spring S."/>
            <person name="Schueler E."/>
            <person name="Brambilla E."/>
            <person name="Klenk H.-P."/>
            <person name="Eisen J.A."/>
        </authorList>
    </citation>
    <scope>NUCLEOTIDE SEQUENCE</scope>
    <source>
        <strain evidence="6">DSM 4017</strain>
    </source>
</reference>
<proteinExistence type="predicted"/>
<evidence type="ECO:0000256" key="4">
    <source>
        <dbReference type="ARBA" id="ARBA00023014"/>
    </source>
</evidence>
<dbReference type="PANTHER" id="PTHR43726">
    <property type="entry name" value="3-METHYLORNITHINE SYNTHASE"/>
    <property type="match status" value="1"/>
</dbReference>
<evidence type="ECO:0000313" key="6">
    <source>
        <dbReference type="EMBL" id="AEH61095.1"/>
    </source>
</evidence>
<evidence type="ECO:0000256" key="2">
    <source>
        <dbReference type="ARBA" id="ARBA00022723"/>
    </source>
</evidence>
<evidence type="ECO:0000256" key="1">
    <source>
        <dbReference type="ARBA" id="ARBA00022691"/>
    </source>
</evidence>
<dbReference type="HOGENOM" id="CLU_052149_0_0_2"/>
<evidence type="ECO:0000313" key="7">
    <source>
        <dbReference type="Proteomes" id="UP000006622"/>
    </source>
</evidence>
<gene>
    <name evidence="6" type="ordered locus">Mzhil_1241</name>
</gene>
<keyword evidence="2" id="KW-0479">Metal-binding</keyword>
<dbReference type="Gene3D" id="3.20.20.70">
    <property type="entry name" value="Aldolase class I"/>
    <property type="match status" value="1"/>
</dbReference>
<dbReference type="PANTHER" id="PTHR43726:SF1">
    <property type="entry name" value="BIOTIN SYNTHASE"/>
    <property type="match status" value="1"/>
</dbReference>